<dbReference type="InterPro" id="IPR007016">
    <property type="entry name" value="O-antigen_ligase-rel_domated"/>
</dbReference>
<keyword evidence="9" id="KW-1185">Reference proteome</keyword>
<feature type="transmembrane region" description="Helical" evidence="6">
    <location>
        <begin position="206"/>
        <end position="223"/>
    </location>
</feature>
<evidence type="ECO:0000313" key="9">
    <source>
        <dbReference type="Proteomes" id="UP000732399"/>
    </source>
</evidence>
<feature type="transmembrane region" description="Helical" evidence="6">
    <location>
        <begin position="146"/>
        <end position="168"/>
    </location>
</feature>
<sequence length="548" mass="60351">MSLFRQRTRERALVPPVLATYARPNWIQRHRMLCLAVLLGFAFVYSAAFTLIGRFMPMPFMTPLALMLGLVVWMLPENDRPPTRALERLTFAYIVALLCWPDYLAVALPGLPWITLLRLTGFPLVITLLLCVSVSPTFRAEMKDRLSAVPAIWKCVLAVTIIALFSIALSEDVSASASRFVVMLVNWTGAFFVGVYVLSLPRRIEWLGYLLWGIAIYVTAVGFQEWRFSHVPWAGHIPSFLAVQDESVMRILAGSARAATGIYRVQSKFTTSIGLAEFLSLALPFILHVMVRTQRTGVRLAALASIPPIIWVLVKTDSRIGMVGLFLSLLFYALAWGAMRWRFDKGSLFGPAVTLAYPAIFTGFIIATFFVGRLRNSVWGTGATAASTQSRRMMYEMGIPMVLKNPQGHGLGMGGRTLGFVNPAGTMTIDTYYLAVALELGLLGFFLYFGMFLVAIFQGAKTVWRAPTGDALYLVPVTIALTNFFVIKSVFSQLENHPLAFMLLGASVGLIWRARREEAARPAGPDAATSPATAPRPAPALPGRALPA</sequence>
<keyword evidence="2 6" id="KW-0812">Transmembrane</keyword>
<evidence type="ECO:0000256" key="6">
    <source>
        <dbReference type="SAM" id="Phobius"/>
    </source>
</evidence>
<reference evidence="8 9" key="1">
    <citation type="submission" date="2020-03" db="EMBL/GenBank/DDBJ databases">
        <authorList>
            <person name="Wang L."/>
            <person name="He N."/>
            <person name="Li Y."/>
            <person name="Fang Y."/>
            <person name="Zhang F."/>
        </authorList>
    </citation>
    <scope>NUCLEOTIDE SEQUENCE [LARGE SCALE GENOMIC DNA]</scope>
    <source>
        <strain evidence="8 9">36D10-4-7</strain>
    </source>
</reference>
<feature type="transmembrane region" description="Helical" evidence="6">
    <location>
        <begin position="58"/>
        <end position="76"/>
    </location>
</feature>
<comment type="caution">
    <text evidence="8">The sequence shown here is derived from an EMBL/GenBank/DDBJ whole genome shotgun (WGS) entry which is preliminary data.</text>
</comment>
<keyword evidence="4 6" id="KW-0472">Membrane</keyword>
<evidence type="ECO:0000259" key="7">
    <source>
        <dbReference type="Pfam" id="PF04932"/>
    </source>
</evidence>
<comment type="subcellular location">
    <subcellularLocation>
        <location evidence="1">Membrane</location>
        <topology evidence="1">Multi-pass membrane protein</topology>
    </subcellularLocation>
</comment>
<protein>
    <recommendedName>
        <fullName evidence="7">O-antigen ligase-related domain-containing protein</fullName>
    </recommendedName>
</protein>
<evidence type="ECO:0000256" key="3">
    <source>
        <dbReference type="ARBA" id="ARBA00022989"/>
    </source>
</evidence>
<feature type="transmembrane region" description="Helical" evidence="6">
    <location>
        <begin position="471"/>
        <end position="491"/>
    </location>
</feature>
<feature type="transmembrane region" description="Helical" evidence="6">
    <location>
        <begin position="348"/>
        <end position="371"/>
    </location>
</feature>
<dbReference type="Proteomes" id="UP000732399">
    <property type="component" value="Unassembled WGS sequence"/>
</dbReference>
<organism evidence="8 9">
    <name type="scientific">Sphingomonas corticis</name>
    <dbReference type="NCBI Taxonomy" id="2722791"/>
    <lineage>
        <taxon>Bacteria</taxon>
        <taxon>Pseudomonadati</taxon>
        <taxon>Pseudomonadota</taxon>
        <taxon>Alphaproteobacteria</taxon>
        <taxon>Sphingomonadales</taxon>
        <taxon>Sphingomonadaceae</taxon>
        <taxon>Sphingomonas</taxon>
    </lineage>
</organism>
<dbReference type="PANTHER" id="PTHR37422:SF23">
    <property type="entry name" value="TEICHURONIC ACID BIOSYNTHESIS PROTEIN TUAE"/>
    <property type="match status" value="1"/>
</dbReference>
<dbReference type="PANTHER" id="PTHR37422">
    <property type="entry name" value="TEICHURONIC ACID BIOSYNTHESIS PROTEIN TUAE"/>
    <property type="match status" value="1"/>
</dbReference>
<feature type="transmembrane region" description="Helical" evidence="6">
    <location>
        <begin position="320"/>
        <end position="339"/>
    </location>
</feature>
<evidence type="ECO:0000256" key="4">
    <source>
        <dbReference type="ARBA" id="ARBA00023136"/>
    </source>
</evidence>
<evidence type="ECO:0000313" key="8">
    <source>
        <dbReference type="EMBL" id="NJR77890.1"/>
    </source>
</evidence>
<feature type="transmembrane region" description="Helical" evidence="6">
    <location>
        <begin position="32"/>
        <end position="52"/>
    </location>
</feature>
<feature type="compositionally biased region" description="Low complexity" evidence="5">
    <location>
        <begin position="521"/>
        <end position="533"/>
    </location>
</feature>
<gene>
    <name evidence="8" type="ORF">HBH26_04570</name>
</gene>
<evidence type="ECO:0000256" key="1">
    <source>
        <dbReference type="ARBA" id="ARBA00004141"/>
    </source>
</evidence>
<accession>A0ABX1CNK8</accession>
<feature type="transmembrane region" description="Helical" evidence="6">
    <location>
        <begin position="432"/>
        <end position="459"/>
    </location>
</feature>
<dbReference type="RefSeq" id="WP_168133392.1">
    <property type="nucleotide sequence ID" value="NZ_JAAVJH010000002.1"/>
</dbReference>
<dbReference type="EMBL" id="JAAVJH010000002">
    <property type="protein sequence ID" value="NJR77890.1"/>
    <property type="molecule type" value="Genomic_DNA"/>
</dbReference>
<name>A0ABX1CNK8_9SPHN</name>
<feature type="transmembrane region" description="Helical" evidence="6">
    <location>
        <begin position="88"/>
        <end position="107"/>
    </location>
</feature>
<keyword evidence="3 6" id="KW-1133">Transmembrane helix</keyword>
<dbReference type="Pfam" id="PF04932">
    <property type="entry name" value="Wzy_C"/>
    <property type="match status" value="1"/>
</dbReference>
<feature type="transmembrane region" description="Helical" evidence="6">
    <location>
        <begin position="180"/>
        <end position="199"/>
    </location>
</feature>
<proteinExistence type="predicted"/>
<feature type="domain" description="O-antigen ligase-related" evidence="7">
    <location>
        <begin position="310"/>
        <end position="449"/>
    </location>
</feature>
<evidence type="ECO:0000256" key="5">
    <source>
        <dbReference type="SAM" id="MobiDB-lite"/>
    </source>
</evidence>
<evidence type="ECO:0000256" key="2">
    <source>
        <dbReference type="ARBA" id="ARBA00022692"/>
    </source>
</evidence>
<feature type="transmembrane region" description="Helical" evidence="6">
    <location>
        <begin position="113"/>
        <end position="134"/>
    </location>
</feature>
<feature type="region of interest" description="Disordered" evidence="5">
    <location>
        <begin position="521"/>
        <end position="548"/>
    </location>
</feature>
<feature type="transmembrane region" description="Helical" evidence="6">
    <location>
        <begin position="273"/>
        <end position="291"/>
    </location>
</feature>
<dbReference type="InterPro" id="IPR051533">
    <property type="entry name" value="WaaL-like"/>
</dbReference>